<keyword evidence="2 8" id="KW-0808">Transferase</keyword>
<comment type="domain">
    <text evidence="8">The N-terminal domain determines nucleotide recognition and specific binding, while the C-terminal domain determines the specific binding to the target protein.</text>
</comment>
<feature type="binding site" evidence="8">
    <location>
        <position position="68"/>
    </location>
    <ligand>
        <name>GTP</name>
        <dbReference type="ChEBI" id="CHEBI:37565"/>
    </ligand>
</feature>
<organism evidence="10 11">
    <name type="scientific">Candidatus Desulfaltia bathyphila</name>
    <dbReference type="NCBI Taxonomy" id="2841697"/>
    <lineage>
        <taxon>Bacteria</taxon>
        <taxon>Pseudomonadati</taxon>
        <taxon>Thermodesulfobacteriota</taxon>
        <taxon>Desulfobacteria</taxon>
        <taxon>Desulfobacterales</taxon>
        <taxon>Desulfobacterales incertae sedis</taxon>
        <taxon>Candidatus Desulfaltia</taxon>
    </lineage>
</organism>
<accession>A0A8J6N5E9</accession>
<dbReference type="GO" id="GO:0005525">
    <property type="term" value="F:GTP binding"/>
    <property type="evidence" value="ECO:0007669"/>
    <property type="project" value="UniProtKB-UniRule"/>
</dbReference>
<evidence type="ECO:0000256" key="7">
    <source>
        <dbReference type="ARBA" id="ARBA00023150"/>
    </source>
</evidence>
<evidence type="ECO:0000256" key="1">
    <source>
        <dbReference type="ARBA" id="ARBA00022490"/>
    </source>
</evidence>
<dbReference type="Gene3D" id="3.90.550.10">
    <property type="entry name" value="Spore Coat Polysaccharide Biosynthesis Protein SpsA, Chain A"/>
    <property type="match status" value="1"/>
</dbReference>
<comment type="caution">
    <text evidence="10">The sequence shown here is derived from an EMBL/GenBank/DDBJ whole genome shotgun (WGS) entry which is preliminary data.</text>
</comment>
<evidence type="ECO:0000313" key="11">
    <source>
        <dbReference type="Proteomes" id="UP000603545"/>
    </source>
</evidence>
<dbReference type="EC" id="2.7.7.77" evidence="8"/>
<dbReference type="InterPro" id="IPR025877">
    <property type="entry name" value="MobA-like_NTP_Trfase"/>
</dbReference>
<evidence type="ECO:0000256" key="2">
    <source>
        <dbReference type="ARBA" id="ARBA00022679"/>
    </source>
</evidence>
<dbReference type="GO" id="GO:0005737">
    <property type="term" value="C:cytoplasm"/>
    <property type="evidence" value="ECO:0007669"/>
    <property type="project" value="UniProtKB-SubCell"/>
</dbReference>
<dbReference type="EMBL" id="JACNLL010000056">
    <property type="protein sequence ID" value="MBC8199628.1"/>
    <property type="molecule type" value="Genomic_DNA"/>
</dbReference>
<dbReference type="Pfam" id="PF12804">
    <property type="entry name" value="NTP_transf_3"/>
    <property type="match status" value="1"/>
</dbReference>
<sequence>MKYPCSGVILAGGQNTRFSGQNKAFISIGGKRILDHIYEVFNKLFAEIILVTNDPIQYLEWDLNIVRDLFPIRSSLTGIHAGLFYSTNPYSFFIACDTPFLKIEMAETIVNSIEPDVDIVLPETSEGIQPLCAVYSKQCLKHVERQLTRKELQVRRFFKKVRVKKLPENLLRENDPDLLSFFNINTPDDLAKAEEIVQKNFT</sequence>
<dbReference type="InterPro" id="IPR029044">
    <property type="entry name" value="Nucleotide-diphossugar_trans"/>
</dbReference>
<comment type="function">
    <text evidence="8">Transfers a GMP moiety from GTP to Mo-molybdopterin (Mo-MPT) cofactor (Moco or molybdenum cofactor) to form Mo-molybdopterin guanine dinucleotide (Mo-MGD) cofactor.</text>
</comment>
<comment type="catalytic activity">
    <reaction evidence="8">
        <text>Mo-molybdopterin + GTP + H(+) = Mo-molybdopterin guanine dinucleotide + diphosphate</text>
        <dbReference type="Rhea" id="RHEA:34243"/>
        <dbReference type="ChEBI" id="CHEBI:15378"/>
        <dbReference type="ChEBI" id="CHEBI:33019"/>
        <dbReference type="ChEBI" id="CHEBI:37565"/>
        <dbReference type="ChEBI" id="CHEBI:71302"/>
        <dbReference type="ChEBI" id="CHEBI:71310"/>
        <dbReference type="EC" id="2.7.7.77"/>
    </reaction>
</comment>
<dbReference type="PANTHER" id="PTHR19136">
    <property type="entry name" value="MOLYBDENUM COFACTOR GUANYLYLTRANSFERASE"/>
    <property type="match status" value="1"/>
</dbReference>
<evidence type="ECO:0000256" key="4">
    <source>
        <dbReference type="ARBA" id="ARBA00022741"/>
    </source>
</evidence>
<feature type="binding site" evidence="8">
    <location>
        <position position="23"/>
    </location>
    <ligand>
        <name>GTP</name>
        <dbReference type="ChEBI" id="CHEBI:37565"/>
    </ligand>
</feature>
<dbReference type="InterPro" id="IPR013482">
    <property type="entry name" value="Molybde_CF_guanTrfase"/>
</dbReference>
<evidence type="ECO:0000259" key="9">
    <source>
        <dbReference type="Pfam" id="PF12804"/>
    </source>
</evidence>
<evidence type="ECO:0000256" key="3">
    <source>
        <dbReference type="ARBA" id="ARBA00022723"/>
    </source>
</evidence>
<comment type="subcellular location">
    <subcellularLocation>
        <location evidence="8">Cytoplasm</location>
    </subcellularLocation>
</comment>
<dbReference type="GO" id="GO:0006777">
    <property type="term" value="P:Mo-molybdopterin cofactor biosynthetic process"/>
    <property type="evidence" value="ECO:0007669"/>
    <property type="project" value="UniProtKB-KW"/>
</dbReference>
<keyword evidence="4 8" id="KW-0547">Nucleotide-binding</keyword>
<feature type="binding site" evidence="8">
    <location>
        <position position="97"/>
    </location>
    <ligand>
        <name>Mg(2+)</name>
        <dbReference type="ChEBI" id="CHEBI:18420"/>
    </ligand>
</feature>
<keyword evidence="10" id="KW-0548">Nucleotidyltransferase</keyword>
<comment type="cofactor">
    <cofactor evidence="8">
        <name>Mg(2+)</name>
        <dbReference type="ChEBI" id="CHEBI:18420"/>
    </cofactor>
</comment>
<evidence type="ECO:0000256" key="5">
    <source>
        <dbReference type="ARBA" id="ARBA00022842"/>
    </source>
</evidence>
<proteinExistence type="inferred from homology"/>
<comment type="similarity">
    <text evidence="8">Belongs to the MobA family.</text>
</comment>
<evidence type="ECO:0000313" key="10">
    <source>
        <dbReference type="EMBL" id="MBC8199628.1"/>
    </source>
</evidence>
<gene>
    <name evidence="8" type="primary">mobA</name>
    <name evidence="10" type="ORF">H8E80_06240</name>
</gene>
<dbReference type="GO" id="GO:0046872">
    <property type="term" value="F:metal ion binding"/>
    <property type="evidence" value="ECO:0007669"/>
    <property type="project" value="UniProtKB-KW"/>
</dbReference>
<keyword evidence="3 8" id="KW-0479">Metal-binding</keyword>
<comment type="caution">
    <text evidence="8">Lacks conserved residue(s) required for the propagation of feature annotation.</text>
</comment>
<reference evidence="10 11" key="1">
    <citation type="submission" date="2020-08" db="EMBL/GenBank/DDBJ databases">
        <title>Bridging the membrane lipid divide: bacteria of the FCB group superphylum have the potential to synthesize archaeal ether lipids.</title>
        <authorList>
            <person name="Villanueva L."/>
            <person name="Von Meijenfeldt F.A.B."/>
            <person name="Westbye A.B."/>
            <person name="Yadav S."/>
            <person name="Hopmans E.C."/>
            <person name="Dutilh B.E."/>
            <person name="Sinninghe Damste J.S."/>
        </authorList>
    </citation>
    <scope>NUCLEOTIDE SEQUENCE [LARGE SCALE GENOMIC DNA]</scope>
    <source>
        <strain evidence="10">NIOZ-UU82</strain>
    </source>
</reference>
<protein>
    <recommendedName>
        <fullName evidence="8">Probable molybdenum cofactor guanylyltransferase</fullName>
        <shortName evidence="8">MoCo guanylyltransferase</shortName>
        <ecNumber evidence="8">2.7.7.77</ecNumber>
    </recommendedName>
    <alternativeName>
        <fullName evidence="8">GTP:molybdopterin guanylyltransferase</fullName>
    </alternativeName>
    <alternativeName>
        <fullName evidence="8">Mo-MPT guanylyltransferase</fullName>
    </alternativeName>
    <alternativeName>
        <fullName evidence="8">Molybdopterin guanylyltransferase</fullName>
    </alternativeName>
    <alternativeName>
        <fullName evidence="8">Molybdopterin-guanine dinucleotide synthase</fullName>
        <shortName evidence="8">MGD synthase</shortName>
    </alternativeName>
</protein>
<keyword evidence="5 8" id="KW-0460">Magnesium</keyword>
<name>A0A8J6N5E9_9BACT</name>
<dbReference type="SUPFAM" id="SSF53448">
    <property type="entry name" value="Nucleotide-diphospho-sugar transferases"/>
    <property type="match status" value="1"/>
</dbReference>
<dbReference type="Proteomes" id="UP000603545">
    <property type="component" value="Unassembled WGS sequence"/>
</dbReference>
<dbReference type="AlphaFoldDB" id="A0A8J6N5E9"/>
<evidence type="ECO:0000256" key="8">
    <source>
        <dbReference type="HAMAP-Rule" id="MF_00316"/>
    </source>
</evidence>
<feature type="domain" description="MobA-like NTP transferase" evidence="9">
    <location>
        <begin position="7"/>
        <end position="160"/>
    </location>
</feature>
<dbReference type="HAMAP" id="MF_00316">
    <property type="entry name" value="MobA"/>
    <property type="match status" value="1"/>
</dbReference>
<evidence type="ECO:0000256" key="6">
    <source>
        <dbReference type="ARBA" id="ARBA00023134"/>
    </source>
</evidence>
<dbReference type="CDD" id="cd02503">
    <property type="entry name" value="MobA"/>
    <property type="match status" value="1"/>
</dbReference>
<keyword evidence="1 8" id="KW-0963">Cytoplasm</keyword>
<dbReference type="GO" id="GO:0061603">
    <property type="term" value="F:molybdenum cofactor guanylyltransferase activity"/>
    <property type="evidence" value="ECO:0007669"/>
    <property type="project" value="UniProtKB-EC"/>
</dbReference>
<keyword evidence="7 8" id="KW-0501">Molybdenum cofactor biosynthesis</keyword>
<feature type="binding site" evidence="8">
    <location>
        <position position="97"/>
    </location>
    <ligand>
        <name>GTP</name>
        <dbReference type="ChEBI" id="CHEBI:37565"/>
    </ligand>
</feature>
<feature type="binding site" evidence="8">
    <location>
        <begin position="10"/>
        <end position="12"/>
    </location>
    <ligand>
        <name>GTP</name>
        <dbReference type="ChEBI" id="CHEBI:37565"/>
    </ligand>
</feature>
<keyword evidence="6 8" id="KW-0342">GTP-binding</keyword>
<dbReference type="PANTHER" id="PTHR19136:SF81">
    <property type="entry name" value="MOLYBDENUM COFACTOR GUANYLYLTRANSFERASE"/>
    <property type="match status" value="1"/>
</dbReference>